<dbReference type="InterPro" id="IPR009784">
    <property type="entry name" value="DUF1349"/>
</dbReference>
<dbReference type="PANTHER" id="PTHR35332">
    <property type="entry name" value="REGULATION OF ENOLASE PROTEIN 1"/>
    <property type="match status" value="1"/>
</dbReference>
<reference evidence="1 2" key="1">
    <citation type="submission" date="2024-01" db="EMBL/GenBank/DDBJ databases">
        <title>Genome insights into Plantactinospora sonchi sp. nov.</title>
        <authorList>
            <person name="Wang L."/>
        </authorList>
    </citation>
    <scope>NUCLEOTIDE SEQUENCE [LARGE SCALE GENOMIC DNA]</scope>
    <source>
        <strain evidence="1 2">NEAU-QY2</strain>
    </source>
</reference>
<dbReference type="Pfam" id="PF07081">
    <property type="entry name" value="DUF1349"/>
    <property type="match status" value="1"/>
</dbReference>
<comment type="caution">
    <text evidence="1">The sequence shown here is derived from an EMBL/GenBank/DDBJ whole genome shotgun (WGS) entry which is preliminary data.</text>
</comment>
<evidence type="ECO:0000313" key="2">
    <source>
        <dbReference type="Proteomes" id="UP001332243"/>
    </source>
</evidence>
<evidence type="ECO:0000313" key="1">
    <source>
        <dbReference type="EMBL" id="MEE6263235.1"/>
    </source>
</evidence>
<dbReference type="EMBL" id="JAZGQK010000035">
    <property type="protein sequence ID" value="MEE6263235.1"/>
    <property type="molecule type" value="Genomic_DNA"/>
</dbReference>
<organism evidence="1 2">
    <name type="scientific">Plantactinospora sonchi</name>
    <dbReference type="NCBI Taxonomy" id="1544735"/>
    <lineage>
        <taxon>Bacteria</taxon>
        <taxon>Bacillati</taxon>
        <taxon>Actinomycetota</taxon>
        <taxon>Actinomycetes</taxon>
        <taxon>Micromonosporales</taxon>
        <taxon>Micromonosporaceae</taxon>
        <taxon>Plantactinospora</taxon>
    </lineage>
</organism>
<keyword evidence="2" id="KW-1185">Reference proteome</keyword>
<sequence>MRTSLTPIPTTLTWEVAPAEWHQNGDDGLTVTASGGTDMFVDPAGDAPVLSAPRLLGAAPDGDFRFSARVRVGFSATYDAGCLLLYAGPRNWAKLAYERSPQTSGMVVSVITRDVSDDANGFVVPDDAPLWLRVSRLGPAWAFHASTDGSWWHFVRYFRLDEQAEPLRMGLEAQSPTGSGCTVEFDRIGFETGRLADLRDGS</sequence>
<proteinExistence type="predicted"/>
<dbReference type="Gene3D" id="2.60.120.200">
    <property type="match status" value="1"/>
</dbReference>
<dbReference type="SUPFAM" id="SSF49899">
    <property type="entry name" value="Concanavalin A-like lectins/glucanases"/>
    <property type="match status" value="1"/>
</dbReference>
<protein>
    <submittedName>
        <fullName evidence="1">DUF1349 domain-containing protein</fullName>
    </submittedName>
</protein>
<accession>A0ABU7S357</accession>
<dbReference type="Proteomes" id="UP001332243">
    <property type="component" value="Unassembled WGS sequence"/>
</dbReference>
<dbReference type="RefSeq" id="WP_331218172.1">
    <property type="nucleotide sequence ID" value="NZ_JAZGQK010000035.1"/>
</dbReference>
<dbReference type="InterPro" id="IPR013320">
    <property type="entry name" value="ConA-like_dom_sf"/>
</dbReference>
<name>A0ABU7S357_9ACTN</name>
<gene>
    <name evidence="1" type="ORF">V1633_32630</name>
</gene>
<dbReference type="PANTHER" id="PTHR35332:SF2">
    <property type="entry name" value="REGULATION OF ENOLASE PROTEIN 1"/>
    <property type="match status" value="1"/>
</dbReference>